<feature type="region of interest" description="Disordered" evidence="1">
    <location>
        <begin position="35"/>
        <end position="61"/>
    </location>
</feature>
<sequence>MKKPKTDKLLKGIVGTSVALFGLAGCSTNTQEELFSVPEESPTHNQAVNPGSPPSPDEADCDTWTWDAEGEVYQCVQEGSENYGHYYSGGSWFPTIAAFMAGQAIGRNSSNQSNVNNTQRRQEPTGTTTNQQRVNQNNQTTTGQQTNRSSTNSGQVTNSRSGMGSGGSFGG</sequence>
<dbReference type="EMBL" id="JAOTPO010000009">
    <property type="protein sequence ID" value="MDE5414457.1"/>
    <property type="molecule type" value="Genomic_DNA"/>
</dbReference>
<feature type="region of interest" description="Disordered" evidence="1">
    <location>
        <begin position="107"/>
        <end position="171"/>
    </location>
</feature>
<protein>
    <submittedName>
        <fullName evidence="2">DUF1190 domain-containing protein</fullName>
    </submittedName>
</protein>
<feature type="compositionally biased region" description="Low complexity" evidence="1">
    <location>
        <begin position="107"/>
        <end position="152"/>
    </location>
</feature>
<comment type="caution">
    <text evidence="2">The sequence shown here is derived from an EMBL/GenBank/DDBJ whole genome shotgun (WGS) entry which is preliminary data.</text>
</comment>
<evidence type="ECO:0000313" key="2">
    <source>
        <dbReference type="EMBL" id="MDE5414457.1"/>
    </source>
</evidence>
<reference evidence="2" key="1">
    <citation type="submission" date="2024-05" db="EMBL/GenBank/DDBJ databases">
        <title>Alkalihalobacillus sp. strain MEB203 novel alkaliphilic bacterium from Lonar Lake, India.</title>
        <authorList>
            <person name="Joshi A."/>
            <person name="Thite S."/>
            <person name="Mengade P."/>
        </authorList>
    </citation>
    <scope>NUCLEOTIDE SEQUENCE</scope>
    <source>
        <strain evidence="2">MEB 203</strain>
    </source>
</reference>
<dbReference type="RefSeq" id="WP_275119069.1">
    <property type="nucleotide sequence ID" value="NZ_JAOTPO010000009.1"/>
</dbReference>
<accession>A0ABT5VG86</accession>
<organism evidence="2 3">
    <name type="scientific">Alkalihalobacterium chitinilyticum</name>
    <dbReference type="NCBI Taxonomy" id="2980103"/>
    <lineage>
        <taxon>Bacteria</taxon>
        <taxon>Bacillati</taxon>
        <taxon>Bacillota</taxon>
        <taxon>Bacilli</taxon>
        <taxon>Bacillales</taxon>
        <taxon>Bacillaceae</taxon>
        <taxon>Alkalihalobacterium</taxon>
    </lineage>
</organism>
<name>A0ABT5VG86_9BACI</name>
<gene>
    <name evidence="2" type="ORF">N7Z68_13845</name>
</gene>
<dbReference type="Proteomes" id="UP001148125">
    <property type="component" value="Unassembled WGS sequence"/>
</dbReference>
<evidence type="ECO:0000313" key="3">
    <source>
        <dbReference type="Proteomes" id="UP001148125"/>
    </source>
</evidence>
<dbReference type="PROSITE" id="PS51257">
    <property type="entry name" value="PROKAR_LIPOPROTEIN"/>
    <property type="match status" value="1"/>
</dbReference>
<evidence type="ECO:0000256" key="1">
    <source>
        <dbReference type="SAM" id="MobiDB-lite"/>
    </source>
</evidence>
<proteinExistence type="predicted"/>
<keyword evidence="3" id="KW-1185">Reference proteome</keyword>